<gene>
    <name evidence="2" type="ORF">CPT75_17535</name>
</gene>
<sequence length="65" mass="7617">MKAVDVRTTSRDELVDIHDVYIDRTLPKVERIKDFISQIKNPYLFKCGKIVVKMEFADTDLTLED</sequence>
<dbReference type="AlphaFoldDB" id="A0A317G7P3"/>
<dbReference type="Proteomes" id="UP000245488">
    <property type="component" value="Chromosome"/>
</dbReference>
<name>A0A317G7P3_BUTFI</name>
<reference evidence="2 3" key="1">
    <citation type="submission" date="2017-09" db="EMBL/GenBank/DDBJ databases">
        <title>High-quality draft genome sequence of Butyrivibrio fibrisolvens INBov1, isolated from cow rumen.</title>
        <authorList>
            <person name="Rodriguez Hernaez J."/>
            <person name="Rivarola M."/>
            <person name="Paniego N."/>
            <person name="Cravero S."/>
            <person name="Ceron Cucchi M."/>
            <person name="Martinez M.C."/>
        </authorList>
    </citation>
    <scope>NUCLEOTIDE SEQUENCE [LARGE SCALE GENOMIC DNA]</scope>
    <source>
        <strain evidence="2 3">INBov1</strain>
    </source>
</reference>
<evidence type="ECO:0000313" key="3">
    <source>
        <dbReference type="Proteomes" id="UP000245488"/>
    </source>
</evidence>
<dbReference type="EMBL" id="NXNG01000001">
    <property type="protein sequence ID" value="PWT29479.1"/>
    <property type="molecule type" value="Genomic_DNA"/>
</dbReference>
<organism evidence="2 3">
    <name type="scientific">Butyrivibrio fibrisolvens</name>
    <dbReference type="NCBI Taxonomy" id="831"/>
    <lineage>
        <taxon>Bacteria</taxon>
        <taxon>Bacillati</taxon>
        <taxon>Bacillota</taxon>
        <taxon>Clostridia</taxon>
        <taxon>Lachnospirales</taxon>
        <taxon>Lachnospiraceae</taxon>
        <taxon>Butyrivibrio</taxon>
    </lineage>
</organism>
<dbReference type="Pfam" id="PF21757">
    <property type="entry name" value="DUF6870"/>
    <property type="match status" value="1"/>
</dbReference>
<proteinExistence type="predicted"/>
<comment type="caution">
    <text evidence="2">The sequence shown here is derived from an EMBL/GenBank/DDBJ whole genome shotgun (WGS) entry which is preliminary data.</text>
</comment>
<feature type="domain" description="DUF6870" evidence="1">
    <location>
        <begin position="1"/>
        <end position="65"/>
    </location>
</feature>
<protein>
    <recommendedName>
        <fullName evidence="1">DUF6870 domain-containing protein</fullName>
    </recommendedName>
</protein>
<keyword evidence="3" id="KW-1185">Reference proteome</keyword>
<evidence type="ECO:0000313" key="2">
    <source>
        <dbReference type="EMBL" id="PWT29479.1"/>
    </source>
</evidence>
<accession>A0A317G7P3</accession>
<evidence type="ECO:0000259" key="1">
    <source>
        <dbReference type="Pfam" id="PF21757"/>
    </source>
</evidence>
<dbReference type="InterPro" id="IPR049222">
    <property type="entry name" value="DUF6870"/>
</dbReference>